<keyword evidence="10" id="KW-0418">Kinase</keyword>
<dbReference type="RefSeq" id="WP_167017288.1">
    <property type="nucleotide sequence ID" value="NZ_VWXF01000010.1"/>
</dbReference>
<dbReference type="SMART" id="SM00388">
    <property type="entry name" value="HisKA"/>
    <property type="match status" value="1"/>
</dbReference>
<keyword evidence="11" id="KW-0067">ATP-binding</keyword>
<evidence type="ECO:0000256" key="1">
    <source>
        <dbReference type="ARBA" id="ARBA00000085"/>
    </source>
</evidence>
<dbReference type="InterPro" id="IPR005467">
    <property type="entry name" value="His_kinase_dom"/>
</dbReference>
<dbReference type="PROSITE" id="PS50109">
    <property type="entry name" value="HIS_KIN"/>
    <property type="match status" value="1"/>
</dbReference>
<evidence type="ECO:0000259" key="17">
    <source>
        <dbReference type="PROSITE" id="PS50109"/>
    </source>
</evidence>
<evidence type="ECO:0000313" key="20">
    <source>
        <dbReference type="Proteomes" id="UP001515683"/>
    </source>
</evidence>
<evidence type="ECO:0000256" key="7">
    <source>
        <dbReference type="ARBA" id="ARBA00022679"/>
    </source>
</evidence>
<organism evidence="19 20">
    <name type="scientific">Candidatus Pantoea multigeneris</name>
    <dbReference type="NCBI Taxonomy" id="2608357"/>
    <lineage>
        <taxon>Bacteria</taxon>
        <taxon>Pseudomonadati</taxon>
        <taxon>Pseudomonadota</taxon>
        <taxon>Gammaproteobacteria</taxon>
        <taxon>Enterobacterales</taxon>
        <taxon>Erwiniaceae</taxon>
        <taxon>Pantoea</taxon>
    </lineage>
</organism>
<accession>A0ABX0REH8</accession>
<reference evidence="19 20" key="1">
    <citation type="journal article" date="2019" name="bioRxiv">
        <title>Bacteria contribute to plant secondary compound degradation in a generalist herbivore system.</title>
        <authorList>
            <person name="Francoeur C.B."/>
            <person name="Khadempour L."/>
            <person name="Moreira-Soto R.D."/>
            <person name="Gotting K."/>
            <person name="Book A.J."/>
            <person name="Pinto-Tomas A.A."/>
            <person name="Keefover-Ring K."/>
            <person name="Currie C.R."/>
        </authorList>
    </citation>
    <scope>NUCLEOTIDE SEQUENCE [LARGE SCALE GENOMIC DNA]</scope>
    <source>
        <strain evidence="19">Acro-835</strain>
    </source>
</reference>
<dbReference type="InterPro" id="IPR050980">
    <property type="entry name" value="2C_sensor_his_kinase"/>
</dbReference>
<keyword evidence="9" id="KW-0547">Nucleotide-binding</keyword>
<dbReference type="EMBL" id="VWXF01000010">
    <property type="protein sequence ID" value="NIF23767.1"/>
    <property type="molecule type" value="Genomic_DNA"/>
</dbReference>
<sequence length="440" mass="48937">MKLTLWPRSLLYRLIVMTVLGLLLANALTLSLLLYERMGSARKVMMSNLEYDVATSVAILDRLPATERPQWLKKLARSNYSYQLNAGENGEWPDSWRTRPAVRSLQQTLGGHYPLNIVSLPGDRPHIQAHVQLHDGTPLTVDLWPKMPAIAWWLPITVLIQLALLLTCSWFAVRQVVKPFTRFTDAVNSLEPGTQSKVTLNNHGPEEVMQATAAFNAMQLRIDNYLKERAQILAAISHDLQTPITRMKLRVEMAEQPALRDKLVEDLDNMTRLVREGIALARASQTLEEPRQWMSITAFVDVLCCDYADVGHPVTFSVNGTDHPFMLQPQALRRIMTNLIDNALKFGEVAQVTLHLPATGEALISVADHGPGIPEQELEAVLQPFYRGESSRNRETGGTGLGLAIAAQLSAQMAGKLSLHNRAEGGLEVQLRLPPSQSSS</sequence>
<dbReference type="InterPro" id="IPR036097">
    <property type="entry name" value="HisK_dim/P_sf"/>
</dbReference>
<keyword evidence="13" id="KW-0902">Two-component regulatory system</keyword>
<keyword evidence="6" id="KW-0597">Phosphoprotein</keyword>
<keyword evidence="7" id="KW-0808">Transferase</keyword>
<evidence type="ECO:0000256" key="15">
    <source>
        <dbReference type="ARBA" id="ARBA00041011"/>
    </source>
</evidence>
<dbReference type="Gene3D" id="3.30.565.10">
    <property type="entry name" value="Histidine kinase-like ATPase, C-terminal domain"/>
    <property type="match status" value="1"/>
</dbReference>
<keyword evidence="8 16" id="KW-0812">Transmembrane</keyword>
<dbReference type="Pfam" id="PF00512">
    <property type="entry name" value="HisKA"/>
    <property type="match status" value="1"/>
</dbReference>
<dbReference type="Pfam" id="PF02518">
    <property type="entry name" value="HATPase_c"/>
    <property type="match status" value="1"/>
</dbReference>
<evidence type="ECO:0000256" key="13">
    <source>
        <dbReference type="ARBA" id="ARBA00023012"/>
    </source>
</evidence>
<keyword evidence="14 16" id="KW-0472">Membrane</keyword>
<dbReference type="SUPFAM" id="SSF47384">
    <property type="entry name" value="Homodimeric domain of signal transducing histidine kinase"/>
    <property type="match status" value="1"/>
</dbReference>
<keyword evidence="5" id="KW-0997">Cell inner membrane</keyword>
<dbReference type="CDD" id="cd00082">
    <property type="entry name" value="HisKA"/>
    <property type="match status" value="1"/>
</dbReference>
<proteinExistence type="predicted"/>
<dbReference type="PANTHER" id="PTHR44936:SF5">
    <property type="entry name" value="SENSOR HISTIDINE KINASE ENVZ"/>
    <property type="match status" value="1"/>
</dbReference>
<comment type="subcellular location">
    <subcellularLocation>
        <location evidence="2">Cell inner membrane</location>
        <topology evidence="2">Multi-pass membrane protein</topology>
    </subcellularLocation>
</comment>
<keyword evidence="12 16" id="KW-1133">Transmembrane helix</keyword>
<dbReference type="SMART" id="SM00387">
    <property type="entry name" value="HATPase_c"/>
    <property type="match status" value="1"/>
</dbReference>
<keyword evidence="20" id="KW-1185">Reference proteome</keyword>
<evidence type="ECO:0000256" key="14">
    <source>
        <dbReference type="ARBA" id="ARBA00023136"/>
    </source>
</evidence>
<evidence type="ECO:0000313" key="19">
    <source>
        <dbReference type="EMBL" id="NIF23767.1"/>
    </source>
</evidence>
<keyword evidence="4" id="KW-1003">Cell membrane</keyword>
<dbReference type="InterPro" id="IPR003594">
    <property type="entry name" value="HATPase_dom"/>
</dbReference>
<dbReference type="InterPro" id="IPR004358">
    <property type="entry name" value="Sig_transdc_His_kin-like_C"/>
</dbReference>
<evidence type="ECO:0000256" key="2">
    <source>
        <dbReference type="ARBA" id="ARBA00004429"/>
    </source>
</evidence>
<comment type="caution">
    <text evidence="19">The sequence shown here is derived from an EMBL/GenBank/DDBJ whole genome shotgun (WGS) entry which is preliminary data.</text>
</comment>
<dbReference type="InterPro" id="IPR036890">
    <property type="entry name" value="HATPase_C_sf"/>
</dbReference>
<evidence type="ECO:0000256" key="11">
    <source>
        <dbReference type="ARBA" id="ARBA00022840"/>
    </source>
</evidence>
<feature type="transmembrane region" description="Helical" evidence="16">
    <location>
        <begin position="12"/>
        <end position="35"/>
    </location>
</feature>
<dbReference type="PROSITE" id="PS50885">
    <property type="entry name" value="HAMP"/>
    <property type="match status" value="1"/>
</dbReference>
<evidence type="ECO:0000259" key="18">
    <source>
        <dbReference type="PROSITE" id="PS50885"/>
    </source>
</evidence>
<dbReference type="InterPro" id="IPR003661">
    <property type="entry name" value="HisK_dim/P_dom"/>
</dbReference>
<evidence type="ECO:0000256" key="10">
    <source>
        <dbReference type="ARBA" id="ARBA00022777"/>
    </source>
</evidence>
<name>A0ABX0REH8_9GAMM</name>
<gene>
    <name evidence="19" type="ORF">F3J40_19490</name>
</gene>
<evidence type="ECO:0000256" key="4">
    <source>
        <dbReference type="ARBA" id="ARBA00022475"/>
    </source>
</evidence>
<dbReference type="SUPFAM" id="SSF55874">
    <property type="entry name" value="ATPase domain of HSP90 chaperone/DNA topoisomerase II/histidine kinase"/>
    <property type="match status" value="1"/>
</dbReference>
<evidence type="ECO:0000256" key="8">
    <source>
        <dbReference type="ARBA" id="ARBA00022692"/>
    </source>
</evidence>
<evidence type="ECO:0000256" key="3">
    <source>
        <dbReference type="ARBA" id="ARBA00012438"/>
    </source>
</evidence>
<evidence type="ECO:0000256" key="12">
    <source>
        <dbReference type="ARBA" id="ARBA00022989"/>
    </source>
</evidence>
<dbReference type="PANTHER" id="PTHR44936">
    <property type="entry name" value="SENSOR PROTEIN CREC"/>
    <property type="match status" value="1"/>
</dbReference>
<evidence type="ECO:0000256" key="16">
    <source>
        <dbReference type="SAM" id="Phobius"/>
    </source>
</evidence>
<dbReference type="EC" id="2.7.13.3" evidence="3"/>
<comment type="catalytic activity">
    <reaction evidence="1">
        <text>ATP + protein L-histidine = ADP + protein N-phospho-L-histidine.</text>
        <dbReference type="EC" id="2.7.13.3"/>
    </reaction>
</comment>
<dbReference type="PRINTS" id="PR00344">
    <property type="entry name" value="BCTRLSENSOR"/>
</dbReference>
<protein>
    <recommendedName>
        <fullName evidence="15">Sensor histidine kinase EnvZ</fullName>
        <ecNumber evidence="3">2.7.13.3</ecNumber>
    </recommendedName>
</protein>
<evidence type="ECO:0000256" key="6">
    <source>
        <dbReference type="ARBA" id="ARBA00022553"/>
    </source>
</evidence>
<dbReference type="InterPro" id="IPR003660">
    <property type="entry name" value="HAMP_dom"/>
</dbReference>
<feature type="domain" description="HAMP" evidence="18">
    <location>
        <begin position="174"/>
        <end position="227"/>
    </location>
</feature>
<dbReference type="Gene3D" id="1.10.287.130">
    <property type="match status" value="1"/>
</dbReference>
<evidence type="ECO:0000256" key="5">
    <source>
        <dbReference type="ARBA" id="ARBA00022519"/>
    </source>
</evidence>
<feature type="domain" description="Histidine kinase" evidence="17">
    <location>
        <begin position="235"/>
        <end position="437"/>
    </location>
</feature>
<evidence type="ECO:0000256" key="9">
    <source>
        <dbReference type="ARBA" id="ARBA00022741"/>
    </source>
</evidence>
<dbReference type="Proteomes" id="UP001515683">
    <property type="component" value="Unassembled WGS sequence"/>
</dbReference>
<feature type="transmembrane region" description="Helical" evidence="16">
    <location>
        <begin position="150"/>
        <end position="173"/>
    </location>
</feature>